<name>T1D9L8_9ZZZZ</name>
<evidence type="ECO:0000313" key="1">
    <source>
        <dbReference type="EMBL" id="EQD78900.1"/>
    </source>
</evidence>
<dbReference type="EMBL" id="AUZX01001513">
    <property type="protein sequence ID" value="EQD78900.1"/>
    <property type="molecule type" value="Genomic_DNA"/>
</dbReference>
<sequence>ITGEGIVPSLRCADIFIESLDKTENINDLTRIYVSRAKKEFNRYSGLHKLVIDIQNNKILTLNNLRYARSALNELREFGISIKTLSIISHFI</sequence>
<accession>T1D9L8</accession>
<feature type="non-terminal residue" evidence="1">
    <location>
        <position position="1"/>
    </location>
</feature>
<comment type="caution">
    <text evidence="1">The sequence shown here is derived from an EMBL/GenBank/DDBJ whole genome shotgun (WGS) entry which is preliminary data.</text>
</comment>
<reference evidence="1" key="2">
    <citation type="journal article" date="2014" name="ISME J.">
        <title>Microbial stratification in low pH oxic and suboxic macroscopic growths along an acid mine drainage.</title>
        <authorList>
            <person name="Mendez-Garcia C."/>
            <person name="Mesa V."/>
            <person name="Sprenger R.R."/>
            <person name="Richter M."/>
            <person name="Diez M.S."/>
            <person name="Solano J."/>
            <person name="Bargiela R."/>
            <person name="Golyshina O.V."/>
            <person name="Manteca A."/>
            <person name="Ramos J.L."/>
            <person name="Gallego J.R."/>
            <person name="Llorente I."/>
            <person name="Martins Dos Santos V.A."/>
            <person name="Jensen O.N."/>
            <person name="Pelaez A.I."/>
            <person name="Sanchez J."/>
            <person name="Ferrer M."/>
        </authorList>
    </citation>
    <scope>NUCLEOTIDE SEQUENCE</scope>
</reference>
<proteinExistence type="predicted"/>
<gene>
    <name evidence="1" type="ORF">B1A_02018</name>
</gene>
<reference evidence="1" key="1">
    <citation type="submission" date="2013-08" db="EMBL/GenBank/DDBJ databases">
        <authorList>
            <person name="Mendez C."/>
            <person name="Richter M."/>
            <person name="Ferrer M."/>
            <person name="Sanchez J."/>
        </authorList>
    </citation>
    <scope>NUCLEOTIDE SEQUENCE</scope>
</reference>
<organism evidence="1">
    <name type="scientific">mine drainage metagenome</name>
    <dbReference type="NCBI Taxonomy" id="410659"/>
    <lineage>
        <taxon>unclassified sequences</taxon>
        <taxon>metagenomes</taxon>
        <taxon>ecological metagenomes</taxon>
    </lineage>
</organism>
<dbReference type="AlphaFoldDB" id="T1D9L8"/>
<protein>
    <submittedName>
        <fullName evidence="1">Dehydrogenase</fullName>
    </submittedName>
</protein>